<comment type="similarity">
    <text evidence="1">Belongs to the cytochrome P450 family.</text>
</comment>
<protein>
    <recommendedName>
        <fullName evidence="4">Cytochrome P450</fullName>
    </recommendedName>
</protein>
<dbReference type="InterPro" id="IPR001128">
    <property type="entry name" value="Cyt_P450"/>
</dbReference>
<dbReference type="Gene3D" id="1.10.630.10">
    <property type="entry name" value="Cytochrome P450"/>
    <property type="match status" value="1"/>
</dbReference>
<evidence type="ECO:0000313" key="2">
    <source>
        <dbReference type="EMBL" id="CAG5131718.1"/>
    </source>
</evidence>
<dbReference type="GO" id="GO:0020037">
    <property type="term" value="F:heme binding"/>
    <property type="evidence" value="ECO:0007669"/>
    <property type="project" value="InterPro"/>
</dbReference>
<evidence type="ECO:0008006" key="4">
    <source>
        <dbReference type="Google" id="ProtNLM"/>
    </source>
</evidence>
<proteinExistence type="inferred from homology"/>
<dbReference type="Proteomes" id="UP000678393">
    <property type="component" value="Unassembled WGS sequence"/>
</dbReference>
<dbReference type="InterPro" id="IPR036396">
    <property type="entry name" value="Cyt_P450_sf"/>
</dbReference>
<dbReference type="GO" id="GO:0004497">
    <property type="term" value="F:monooxygenase activity"/>
    <property type="evidence" value="ECO:0007669"/>
    <property type="project" value="InterPro"/>
</dbReference>
<dbReference type="EMBL" id="CAJHNH020004824">
    <property type="protein sequence ID" value="CAG5131718.1"/>
    <property type="molecule type" value="Genomic_DNA"/>
</dbReference>
<sequence length="111" mass="12719">RGKSLYSNPNTPPCPVQPWPVLGHFPMFRDDFRAKMREWREQYGGIYLVYFGRDAHIVVGDFGILKEIMTKHSNNLINTAHSYSTSVVCCRYGKYRQHSVVVSTLHAALST</sequence>
<feature type="non-terminal residue" evidence="2">
    <location>
        <position position="111"/>
    </location>
</feature>
<organism evidence="2 3">
    <name type="scientific">Candidula unifasciata</name>
    <dbReference type="NCBI Taxonomy" id="100452"/>
    <lineage>
        <taxon>Eukaryota</taxon>
        <taxon>Metazoa</taxon>
        <taxon>Spiralia</taxon>
        <taxon>Lophotrochozoa</taxon>
        <taxon>Mollusca</taxon>
        <taxon>Gastropoda</taxon>
        <taxon>Heterobranchia</taxon>
        <taxon>Euthyneura</taxon>
        <taxon>Panpulmonata</taxon>
        <taxon>Eupulmonata</taxon>
        <taxon>Stylommatophora</taxon>
        <taxon>Helicina</taxon>
        <taxon>Helicoidea</taxon>
        <taxon>Geomitridae</taxon>
        <taxon>Candidula</taxon>
    </lineage>
</organism>
<comment type="caution">
    <text evidence="2">The sequence shown here is derived from an EMBL/GenBank/DDBJ whole genome shotgun (WGS) entry which is preliminary data.</text>
</comment>
<gene>
    <name evidence="2" type="ORF">CUNI_LOCUS17276</name>
</gene>
<accession>A0A8S3ZUN3</accession>
<dbReference type="AlphaFoldDB" id="A0A8S3ZUN3"/>
<dbReference type="Pfam" id="PF00067">
    <property type="entry name" value="p450"/>
    <property type="match status" value="1"/>
</dbReference>
<keyword evidence="3" id="KW-1185">Reference proteome</keyword>
<evidence type="ECO:0000256" key="1">
    <source>
        <dbReference type="ARBA" id="ARBA00010617"/>
    </source>
</evidence>
<dbReference type="SUPFAM" id="SSF48264">
    <property type="entry name" value="Cytochrome P450"/>
    <property type="match status" value="1"/>
</dbReference>
<name>A0A8S3ZUN3_9EUPU</name>
<evidence type="ECO:0000313" key="3">
    <source>
        <dbReference type="Proteomes" id="UP000678393"/>
    </source>
</evidence>
<feature type="non-terminal residue" evidence="2">
    <location>
        <position position="1"/>
    </location>
</feature>
<dbReference type="GO" id="GO:0016705">
    <property type="term" value="F:oxidoreductase activity, acting on paired donors, with incorporation or reduction of molecular oxygen"/>
    <property type="evidence" value="ECO:0007669"/>
    <property type="project" value="InterPro"/>
</dbReference>
<reference evidence="2" key="1">
    <citation type="submission" date="2021-04" db="EMBL/GenBank/DDBJ databases">
        <authorList>
            <consortium name="Molecular Ecology Group"/>
        </authorList>
    </citation>
    <scope>NUCLEOTIDE SEQUENCE</scope>
</reference>
<dbReference type="GO" id="GO:0005506">
    <property type="term" value="F:iron ion binding"/>
    <property type="evidence" value="ECO:0007669"/>
    <property type="project" value="InterPro"/>
</dbReference>